<dbReference type="EMBL" id="GBRH01172110">
    <property type="protein sequence ID" value="JAE25786.1"/>
    <property type="molecule type" value="Transcribed_RNA"/>
</dbReference>
<name>A0A0A9GT99_ARUDO</name>
<reference evidence="1" key="1">
    <citation type="submission" date="2014-09" db="EMBL/GenBank/DDBJ databases">
        <authorList>
            <person name="Magalhaes I.L.F."/>
            <person name="Oliveira U."/>
            <person name="Santos F.R."/>
            <person name="Vidigal T.H.D.A."/>
            <person name="Brescovit A.D."/>
            <person name="Santos A.J."/>
        </authorList>
    </citation>
    <scope>NUCLEOTIDE SEQUENCE</scope>
    <source>
        <tissue evidence="1">Shoot tissue taken approximately 20 cm above the soil surface</tissue>
    </source>
</reference>
<evidence type="ECO:0000313" key="1">
    <source>
        <dbReference type="EMBL" id="JAE25786.1"/>
    </source>
</evidence>
<organism evidence="1">
    <name type="scientific">Arundo donax</name>
    <name type="common">Giant reed</name>
    <name type="synonym">Donax arundinaceus</name>
    <dbReference type="NCBI Taxonomy" id="35708"/>
    <lineage>
        <taxon>Eukaryota</taxon>
        <taxon>Viridiplantae</taxon>
        <taxon>Streptophyta</taxon>
        <taxon>Embryophyta</taxon>
        <taxon>Tracheophyta</taxon>
        <taxon>Spermatophyta</taxon>
        <taxon>Magnoliopsida</taxon>
        <taxon>Liliopsida</taxon>
        <taxon>Poales</taxon>
        <taxon>Poaceae</taxon>
        <taxon>PACMAD clade</taxon>
        <taxon>Arundinoideae</taxon>
        <taxon>Arundineae</taxon>
        <taxon>Arundo</taxon>
    </lineage>
</organism>
<reference evidence="1" key="2">
    <citation type="journal article" date="2015" name="Data Brief">
        <title>Shoot transcriptome of the giant reed, Arundo donax.</title>
        <authorList>
            <person name="Barrero R.A."/>
            <person name="Guerrero F.D."/>
            <person name="Moolhuijzen P."/>
            <person name="Goolsby J.A."/>
            <person name="Tidwell J."/>
            <person name="Bellgard S.E."/>
            <person name="Bellgard M.I."/>
        </authorList>
    </citation>
    <scope>NUCLEOTIDE SEQUENCE</scope>
    <source>
        <tissue evidence="1">Shoot tissue taken approximately 20 cm above the soil surface</tissue>
    </source>
</reference>
<dbReference type="AlphaFoldDB" id="A0A0A9GT99"/>
<sequence>MLGELNGLAHLSIYLVPEINYRTTIILLCHCTAL</sequence>
<protein>
    <submittedName>
        <fullName evidence="1">Uncharacterized protein</fullName>
    </submittedName>
</protein>
<accession>A0A0A9GT99</accession>
<proteinExistence type="predicted"/>